<feature type="transmembrane region" description="Helical" evidence="4">
    <location>
        <begin position="288"/>
        <end position="309"/>
    </location>
</feature>
<accession>A0ABM7ZFB4</accession>
<evidence type="ECO:0000256" key="2">
    <source>
        <dbReference type="ARBA" id="ARBA00022989"/>
    </source>
</evidence>
<dbReference type="Gene3D" id="1.20.1250.20">
    <property type="entry name" value="MFS general substrate transporter like domains"/>
    <property type="match status" value="2"/>
</dbReference>
<feature type="transmembrane region" description="Helical" evidence="4">
    <location>
        <begin position="156"/>
        <end position="177"/>
    </location>
</feature>
<feature type="transmembrane region" description="Helical" evidence="4">
    <location>
        <begin position="359"/>
        <end position="376"/>
    </location>
</feature>
<evidence type="ECO:0000313" key="5">
    <source>
        <dbReference type="EMBL" id="BDL43339.1"/>
    </source>
</evidence>
<gene>
    <name evidence="5" type="ORF">Abiwalacus_09130</name>
</gene>
<organism evidence="5 6">
    <name type="scientific">Akkermansia biwaensis</name>
    <dbReference type="NCBI Taxonomy" id="2946555"/>
    <lineage>
        <taxon>Bacteria</taxon>
        <taxon>Pseudomonadati</taxon>
        <taxon>Verrucomicrobiota</taxon>
        <taxon>Verrucomicrobiia</taxon>
        <taxon>Verrucomicrobiales</taxon>
        <taxon>Akkermansiaceae</taxon>
        <taxon>Akkermansia</taxon>
    </lineage>
</organism>
<dbReference type="Pfam" id="PF07690">
    <property type="entry name" value="MFS_1"/>
    <property type="match status" value="1"/>
</dbReference>
<evidence type="ECO:0000256" key="1">
    <source>
        <dbReference type="ARBA" id="ARBA00022692"/>
    </source>
</evidence>
<feature type="transmembrane region" description="Helical" evidence="4">
    <location>
        <begin position="131"/>
        <end position="150"/>
    </location>
</feature>
<evidence type="ECO:0000256" key="3">
    <source>
        <dbReference type="ARBA" id="ARBA00023136"/>
    </source>
</evidence>
<dbReference type="RefSeq" id="WP_215435468.1">
    <property type="nucleotide sequence ID" value="NZ_AP025943.1"/>
</dbReference>
<feature type="transmembrane region" description="Helical" evidence="4">
    <location>
        <begin position="198"/>
        <end position="222"/>
    </location>
</feature>
<proteinExistence type="predicted"/>
<dbReference type="Proteomes" id="UP001062263">
    <property type="component" value="Chromosome"/>
</dbReference>
<keyword evidence="1 4" id="KW-0812">Transmembrane</keyword>
<sequence length="388" mass="42421">MVFVLLALFLGQFGSGVYDLVFSNFLRDAQHLDVEMRGFIELPRELPGILSLFVVGMLFMFNEVRMAGVACLLMFGGMYALALCGPGTGLWVLSAWILTVSLGQHVLMGMIDTIVIHTARPENRSLRLGQMKALGTAASLLGALCVWIKWKFNQSFAVDFFIMGGVCLLAAVLLSRVKTPVFPKRRGWRECFVFKRRYTVYYGLEILHGIRKQLYLTFGFWLMVSTLGQSPEHIGKTLLIAGVVGLGTQPLIGWSIKRFGERNVTIFDSIALSLLCLAYAFAPGLLPSHWAVAVVTTCFVLDNLLFALGMARSTYVARICERPEEITPSIYTGLAINHVASISYGVLGGLIWMSTGGPQAVFLIGGLATAGAGLVARHMDAPPRKGEA</sequence>
<feature type="transmembrane region" description="Helical" evidence="4">
    <location>
        <begin position="264"/>
        <end position="282"/>
    </location>
</feature>
<protein>
    <submittedName>
        <fullName evidence="5">MFS transporter</fullName>
    </submittedName>
</protein>
<dbReference type="EMBL" id="AP025943">
    <property type="protein sequence ID" value="BDL43339.1"/>
    <property type="molecule type" value="Genomic_DNA"/>
</dbReference>
<feature type="transmembrane region" description="Helical" evidence="4">
    <location>
        <begin position="46"/>
        <end position="62"/>
    </location>
</feature>
<dbReference type="InterPro" id="IPR036259">
    <property type="entry name" value="MFS_trans_sf"/>
</dbReference>
<evidence type="ECO:0000313" key="6">
    <source>
        <dbReference type="Proteomes" id="UP001062263"/>
    </source>
</evidence>
<evidence type="ECO:0000256" key="4">
    <source>
        <dbReference type="SAM" id="Phobius"/>
    </source>
</evidence>
<keyword evidence="3 4" id="KW-0472">Membrane</keyword>
<reference evidence="5" key="1">
    <citation type="submission" date="2022-06" db="EMBL/GenBank/DDBJ databases">
        <title>Akkermansia biwalacus sp. nov., an anaerobic mucin-degrading bacterium isolated from human intestine.</title>
        <authorList>
            <person name="Kobayashi Y."/>
            <person name="Inoue S."/>
            <person name="Kawahara T."/>
            <person name="Kohda N."/>
        </authorList>
    </citation>
    <scope>NUCLEOTIDE SEQUENCE</scope>
    <source>
        <strain evidence="5">WON2089</strain>
    </source>
</reference>
<name>A0ABM7ZFB4_9BACT</name>
<feature type="transmembrane region" description="Helical" evidence="4">
    <location>
        <begin position="234"/>
        <end position="252"/>
    </location>
</feature>
<dbReference type="SUPFAM" id="SSF103473">
    <property type="entry name" value="MFS general substrate transporter"/>
    <property type="match status" value="1"/>
</dbReference>
<feature type="transmembrane region" description="Helical" evidence="4">
    <location>
        <begin position="69"/>
        <end position="89"/>
    </location>
</feature>
<keyword evidence="6" id="KW-1185">Reference proteome</keyword>
<dbReference type="InterPro" id="IPR011701">
    <property type="entry name" value="MFS"/>
</dbReference>
<keyword evidence="2 4" id="KW-1133">Transmembrane helix</keyword>
<feature type="transmembrane region" description="Helical" evidence="4">
    <location>
        <begin position="330"/>
        <end position="353"/>
    </location>
</feature>